<feature type="region of interest" description="Disordered" evidence="1">
    <location>
        <begin position="233"/>
        <end position="289"/>
    </location>
</feature>
<feature type="compositionally biased region" description="Low complexity" evidence="1">
    <location>
        <begin position="115"/>
        <end position="134"/>
    </location>
</feature>
<dbReference type="EMBL" id="MU151142">
    <property type="protein sequence ID" value="KAF9449030.1"/>
    <property type="molecule type" value="Genomic_DNA"/>
</dbReference>
<keyword evidence="3" id="KW-1185">Reference proteome</keyword>
<name>A0A9P5XGD2_9AGAR</name>
<organism evidence="2 3">
    <name type="scientific">Macrolepiota fuliginosa MF-IS2</name>
    <dbReference type="NCBI Taxonomy" id="1400762"/>
    <lineage>
        <taxon>Eukaryota</taxon>
        <taxon>Fungi</taxon>
        <taxon>Dikarya</taxon>
        <taxon>Basidiomycota</taxon>
        <taxon>Agaricomycotina</taxon>
        <taxon>Agaricomycetes</taxon>
        <taxon>Agaricomycetidae</taxon>
        <taxon>Agaricales</taxon>
        <taxon>Agaricineae</taxon>
        <taxon>Agaricaceae</taxon>
        <taxon>Macrolepiota</taxon>
    </lineage>
</organism>
<dbReference type="Proteomes" id="UP000807342">
    <property type="component" value="Unassembled WGS sequence"/>
</dbReference>
<feature type="compositionally biased region" description="Low complexity" evidence="1">
    <location>
        <begin position="141"/>
        <end position="150"/>
    </location>
</feature>
<sequence>MDPPTLINSLNALLRALSLPFVLQSPVDLTPSLLLAILESVLGVRIPVDNKSHIQTTKVFLGVLETDFLQTDVGLSKIDPRLLAAGAWDEVVYVAEVLCWIGEELGLISAPEKQPTTAPSPSSTITFLPPFTDVSPPPTPTTTTLLFSTDDTARTTLAPSSPLRQRPPRDTQPAPDTPTSSRRISTRPPSLSIPADDSSFTRQTPPIRRTGYISLVDHESELSSFLAHSLSLTSPHRQRQSPPKFSSTTPHTPPRPHPKSTPSTRHSISTGSHDPQDWRNLLSQSPDYDPRRTYHLLHQRMELMEELLHIRMSQRPSSS</sequence>
<evidence type="ECO:0000256" key="1">
    <source>
        <dbReference type="SAM" id="MobiDB-lite"/>
    </source>
</evidence>
<protein>
    <recommendedName>
        <fullName evidence="4">DUF5745 domain-containing protein</fullName>
    </recommendedName>
</protein>
<evidence type="ECO:0000313" key="3">
    <source>
        <dbReference type="Proteomes" id="UP000807342"/>
    </source>
</evidence>
<comment type="caution">
    <text evidence="2">The sequence shown here is derived from an EMBL/GenBank/DDBJ whole genome shotgun (WGS) entry which is preliminary data.</text>
</comment>
<feature type="compositionally biased region" description="Polar residues" evidence="1">
    <location>
        <begin position="233"/>
        <end position="245"/>
    </location>
</feature>
<feature type="compositionally biased region" description="Low complexity" evidence="1">
    <location>
        <begin position="177"/>
        <end position="194"/>
    </location>
</feature>
<accession>A0A9P5XGD2</accession>
<feature type="compositionally biased region" description="Polar residues" evidence="1">
    <location>
        <begin position="154"/>
        <end position="163"/>
    </location>
</feature>
<reference evidence="2" key="1">
    <citation type="submission" date="2020-11" db="EMBL/GenBank/DDBJ databases">
        <authorList>
            <consortium name="DOE Joint Genome Institute"/>
            <person name="Ahrendt S."/>
            <person name="Riley R."/>
            <person name="Andreopoulos W."/>
            <person name="Labutti K."/>
            <person name="Pangilinan J."/>
            <person name="Ruiz-Duenas F.J."/>
            <person name="Barrasa J.M."/>
            <person name="Sanchez-Garcia M."/>
            <person name="Camarero S."/>
            <person name="Miyauchi S."/>
            <person name="Serrano A."/>
            <person name="Linde D."/>
            <person name="Babiker R."/>
            <person name="Drula E."/>
            <person name="Ayuso-Fernandez I."/>
            <person name="Pacheco R."/>
            <person name="Padilla G."/>
            <person name="Ferreira P."/>
            <person name="Barriuso J."/>
            <person name="Kellner H."/>
            <person name="Castanera R."/>
            <person name="Alfaro M."/>
            <person name="Ramirez L."/>
            <person name="Pisabarro A.G."/>
            <person name="Kuo A."/>
            <person name="Tritt A."/>
            <person name="Lipzen A."/>
            <person name="He G."/>
            <person name="Yan M."/>
            <person name="Ng V."/>
            <person name="Cullen D."/>
            <person name="Martin F."/>
            <person name="Rosso M.-N."/>
            <person name="Henrissat B."/>
            <person name="Hibbett D."/>
            <person name="Martinez A.T."/>
            <person name="Grigoriev I.V."/>
        </authorList>
    </citation>
    <scope>NUCLEOTIDE SEQUENCE</scope>
    <source>
        <strain evidence="2">MF-IS2</strain>
    </source>
</reference>
<evidence type="ECO:0008006" key="4">
    <source>
        <dbReference type="Google" id="ProtNLM"/>
    </source>
</evidence>
<dbReference type="AlphaFoldDB" id="A0A9P5XGD2"/>
<evidence type="ECO:0000313" key="2">
    <source>
        <dbReference type="EMBL" id="KAF9449030.1"/>
    </source>
</evidence>
<dbReference type="OrthoDB" id="2596754at2759"/>
<gene>
    <name evidence="2" type="ORF">P691DRAFT_774940</name>
</gene>
<feature type="region of interest" description="Disordered" evidence="1">
    <location>
        <begin position="111"/>
        <end position="206"/>
    </location>
</feature>
<proteinExistence type="predicted"/>